<accession>A0ABN8HWJ5</accession>
<reference evidence="2" key="1">
    <citation type="submission" date="2022-03" db="EMBL/GenBank/DDBJ databases">
        <authorList>
            <person name="Martin H S."/>
        </authorList>
    </citation>
    <scope>NUCLEOTIDE SEQUENCE</scope>
</reference>
<protein>
    <submittedName>
        <fullName evidence="2">Uncharacterized protein</fullName>
    </submittedName>
</protein>
<name>A0ABN8HWJ5_9NEOP</name>
<feature type="compositionally biased region" description="Basic and acidic residues" evidence="1">
    <location>
        <begin position="1"/>
        <end position="21"/>
    </location>
</feature>
<keyword evidence="3" id="KW-1185">Reference proteome</keyword>
<evidence type="ECO:0000313" key="2">
    <source>
        <dbReference type="EMBL" id="CAH2041282.1"/>
    </source>
</evidence>
<dbReference type="Proteomes" id="UP000837857">
    <property type="component" value="Chromosome 13"/>
</dbReference>
<feature type="region of interest" description="Disordered" evidence="1">
    <location>
        <begin position="1"/>
        <end position="30"/>
    </location>
</feature>
<organism evidence="2 3">
    <name type="scientific">Iphiclides podalirius</name>
    <name type="common">scarce swallowtail</name>
    <dbReference type="NCBI Taxonomy" id="110791"/>
    <lineage>
        <taxon>Eukaryota</taxon>
        <taxon>Metazoa</taxon>
        <taxon>Ecdysozoa</taxon>
        <taxon>Arthropoda</taxon>
        <taxon>Hexapoda</taxon>
        <taxon>Insecta</taxon>
        <taxon>Pterygota</taxon>
        <taxon>Neoptera</taxon>
        <taxon>Endopterygota</taxon>
        <taxon>Lepidoptera</taxon>
        <taxon>Glossata</taxon>
        <taxon>Ditrysia</taxon>
        <taxon>Papilionoidea</taxon>
        <taxon>Papilionidae</taxon>
        <taxon>Papilioninae</taxon>
        <taxon>Iphiclides</taxon>
    </lineage>
</organism>
<sequence>MERARGDRAAARGVEGARDARPTAQGRRRRLPAAAYGAGGEQLISVQPAYTCALARSARRIRSQITPRLIKPLALRLSVPSCAPFSVGLAGSTSLGACSVKVARRNIAGLLLRYFSLELKLTKFSIYT</sequence>
<proteinExistence type="predicted"/>
<dbReference type="EMBL" id="OW152825">
    <property type="protein sequence ID" value="CAH2041282.1"/>
    <property type="molecule type" value="Genomic_DNA"/>
</dbReference>
<feature type="non-terminal residue" evidence="2">
    <location>
        <position position="128"/>
    </location>
</feature>
<evidence type="ECO:0000256" key="1">
    <source>
        <dbReference type="SAM" id="MobiDB-lite"/>
    </source>
</evidence>
<gene>
    <name evidence="2" type="ORF">IPOD504_LOCUS3053</name>
</gene>
<evidence type="ECO:0000313" key="3">
    <source>
        <dbReference type="Proteomes" id="UP000837857"/>
    </source>
</evidence>